<evidence type="ECO:0000313" key="3">
    <source>
        <dbReference type="EMBL" id="JAB61541.1"/>
    </source>
</evidence>
<evidence type="ECO:0008006" key="4">
    <source>
        <dbReference type="Google" id="ProtNLM"/>
    </source>
</evidence>
<feature type="region of interest" description="Disordered" evidence="2">
    <location>
        <begin position="137"/>
        <end position="172"/>
    </location>
</feature>
<dbReference type="OrthoDB" id="6781724at2759"/>
<evidence type="ECO:0000256" key="1">
    <source>
        <dbReference type="SAM" id="Coils"/>
    </source>
</evidence>
<keyword evidence="1" id="KW-0175">Coiled coil</keyword>
<feature type="coiled-coil region" evidence="1">
    <location>
        <begin position="96"/>
        <end position="123"/>
    </location>
</feature>
<dbReference type="EMBL" id="GALX01006925">
    <property type="protein sequence ID" value="JAB61541.1"/>
    <property type="molecule type" value="Transcribed_RNA"/>
</dbReference>
<evidence type="ECO:0000256" key="2">
    <source>
        <dbReference type="SAM" id="MobiDB-lite"/>
    </source>
</evidence>
<name>V5I775_ANOGL</name>
<dbReference type="SUPFAM" id="SSF57889">
    <property type="entry name" value="Cysteine-rich domain"/>
    <property type="match status" value="1"/>
</dbReference>
<sequence>APTAKPNEISLTTKPCKRCKMVAQKGLKCIRCDTVCHNSCVKHLKNIVTIDNERIICCEVSQQQSDMEEEDNAFFDALGSLSDAGKIDVAIFNYVIKLKDRIIKELQEKNSLLNNQIELMNRTDMIKTLSPVTQKMDKEEKHVKVKTNHSGKNVNKPGIKQTADGQNDSSGTITKNAVSLGLMQTESEIKLNKYIDINNDLQKPSTSKLNEWQKVGKKKANKKQMI</sequence>
<dbReference type="InterPro" id="IPR046349">
    <property type="entry name" value="C1-like_sf"/>
</dbReference>
<reference evidence="3" key="1">
    <citation type="submission" date="2013-07" db="EMBL/GenBank/DDBJ databases">
        <title>Midgut Transcriptome Profiling of Anoplphora glabripennis, a Lignocellulose Degrading, Wood-Boring Cerambycid.</title>
        <authorList>
            <person name="Scully E.D."/>
            <person name="Hoover K."/>
            <person name="Carlson J.E."/>
            <person name="Tien M."/>
            <person name="Geib S.M."/>
        </authorList>
    </citation>
    <scope>NUCLEOTIDE SEQUENCE</scope>
</reference>
<proteinExistence type="predicted"/>
<feature type="non-terminal residue" evidence="3">
    <location>
        <position position="226"/>
    </location>
</feature>
<accession>V5I775</accession>
<dbReference type="AlphaFoldDB" id="V5I775"/>
<organism evidence="3">
    <name type="scientific">Anoplophora glabripennis</name>
    <name type="common">Asian longhorn beetle</name>
    <name type="synonym">Anoplophora nobilis</name>
    <dbReference type="NCBI Taxonomy" id="217634"/>
    <lineage>
        <taxon>Eukaryota</taxon>
        <taxon>Metazoa</taxon>
        <taxon>Ecdysozoa</taxon>
        <taxon>Arthropoda</taxon>
        <taxon>Hexapoda</taxon>
        <taxon>Insecta</taxon>
        <taxon>Pterygota</taxon>
        <taxon>Neoptera</taxon>
        <taxon>Endopterygota</taxon>
        <taxon>Coleoptera</taxon>
        <taxon>Polyphaga</taxon>
        <taxon>Cucujiformia</taxon>
        <taxon>Chrysomeloidea</taxon>
        <taxon>Cerambycidae</taxon>
        <taxon>Lamiinae</taxon>
        <taxon>Lamiini</taxon>
        <taxon>Anoplophora</taxon>
    </lineage>
</organism>
<protein>
    <recommendedName>
        <fullName evidence="4">Phorbol-ester/DAG-type domain-containing protein</fullName>
    </recommendedName>
</protein>
<feature type="compositionally biased region" description="Polar residues" evidence="2">
    <location>
        <begin position="163"/>
        <end position="172"/>
    </location>
</feature>
<feature type="non-terminal residue" evidence="3">
    <location>
        <position position="1"/>
    </location>
</feature>